<proteinExistence type="predicted"/>
<dbReference type="RefSeq" id="WP_013638274.1">
    <property type="nucleotide sequence ID" value="NC_015185.1"/>
</dbReference>
<keyword evidence="6" id="KW-0418">Kinase</keyword>
<protein>
    <submittedName>
        <fullName evidence="6">Diacylglycerol kinase</fullName>
    </submittedName>
</protein>
<dbReference type="AlphaFoldDB" id="F0S395"/>
<keyword evidence="5" id="KW-0812">Transmembrane</keyword>
<dbReference type="PANTHER" id="PTHR34299">
    <property type="entry name" value="DIACYLGLYCEROL KINASE"/>
    <property type="match status" value="1"/>
</dbReference>
<keyword evidence="5" id="KW-0472">Membrane</keyword>
<dbReference type="PANTHER" id="PTHR34299:SF1">
    <property type="entry name" value="DIACYLGLYCEROL KINASE"/>
    <property type="match status" value="1"/>
</dbReference>
<name>F0S395_DESTD</name>
<evidence type="ECO:0000313" key="7">
    <source>
        <dbReference type="Proteomes" id="UP000007102"/>
    </source>
</evidence>
<keyword evidence="5" id="KW-1133">Transmembrane helix</keyword>
<dbReference type="EMBL" id="CP002543">
    <property type="protein sequence ID" value="ADY73317.1"/>
    <property type="molecule type" value="Genomic_DNA"/>
</dbReference>
<feature type="transmembrane region" description="Helical" evidence="5">
    <location>
        <begin position="29"/>
        <end position="47"/>
    </location>
</feature>
<organism evidence="6 7">
    <name type="scientific">Desulfurobacterium thermolithotrophum (strain DSM 11699 / BSA)</name>
    <dbReference type="NCBI Taxonomy" id="868864"/>
    <lineage>
        <taxon>Bacteria</taxon>
        <taxon>Pseudomonadati</taxon>
        <taxon>Aquificota</taxon>
        <taxon>Aquificia</taxon>
        <taxon>Desulfurobacteriales</taxon>
        <taxon>Desulfurobacteriaceae</taxon>
        <taxon>Desulfurobacterium</taxon>
    </lineage>
</organism>
<feature type="binding site" evidence="2">
    <location>
        <position position="66"/>
    </location>
    <ligand>
        <name>substrate</name>
    </ligand>
</feature>
<evidence type="ECO:0000313" key="6">
    <source>
        <dbReference type="EMBL" id="ADY73317.1"/>
    </source>
</evidence>
<feature type="transmembrane region" description="Helical" evidence="5">
    <location>
        <begin position="93"/>
        <end position="118"/>
    </location>
</feature>
<reference evidence="7" key="2">
    <citation type="submission" date="2011-02" db="EMBL/GenBank/DDBJ databases">
        <title>The complete genome of Desulfurobacterium thermolithotrophum DSM 11699.</title>
        <authorList>
            <consortium name="US DOE Joint Genome Institute (JGI-PGF)"/>
            <person name="Lucas S."/>
            <person name="Copeland A."/>
            <person name="Lapidus A."/>
            <person name="Bruce D."/>
            <person name="Goodwin L."/>
            <person name="Pitluck S."/>
            <person name="Kyrpides N."/>
            <person name="Mavromatis K."/>
            <person name="Pagani I."/>
            <person name="Ivanova N."/>
            <person name="Mikhailova N."/>
            <person name="Daligault H."/>
            <person name="Detter J.C."/>
            <person name="Tapia R."/>
            <person name="Han C."/>
            <person name="Land M."/>
            <person name="Hauser L."/>
            <person name="Markowitz V."/>
            <person name="Cheng J.-F."/>
            <person name="Hugenholtz P."/>
            <person name="Woyke T."/>
            <person name="Wu D."/>
            <person name="Spring S."/>
            <person name="Brambilla E."/>
            <person name="Klenk H.-P."/>
            <person name="Eisen J.A."/>
        </authorList>
    </citation>
    <scope>NUCLEOTIDE SEQUENCE [LARGE SCALE GENOMIC DNA]</scope>
    <source>
        <strain evidence="7">DSM 11699 / BSA</strain>
    </source>
</reference>
<evidence type="ECO:0000256" key="5">
    <source>
        <dbReference type="SAM" id="Phobius"/>
    </source>
</evidence>
<sequence>MIKAIRGIIKGIKFALEGWSFAFRNDEHFRINSILSFSGVILSLIFLSDCKALLIALINYLVFVVELINTAIERAVDTATSDYHLLAKAAKDVSASAVLSIGIFALIVDIMFLLPVILKKI</sequence>
<dbReference type="GO" id="GO:0016301">
    <property type="term" value="F:kinase activity"/>
    <property type="evidence" value="ECO:0007669"/>
    <property type="project" value="UniProtKB-KW"/>
</dbReference>
<dbReference type="Pfam" id="PF01219">
    <property type="entry name" value="DAGK_prokar"/>
    <property type="match status" value="1"/>
</dbReference>
<dbReference type="CDD" id="cd14265">
    <property type="entry name" value="UDPK_IM_like"/>
    <property type="match status" value="1"/>
</dbReference>
<evidence type="ECO:0000256" key="4">
    <source>
        <dbReference type="PIRSR" id="PIRSR600829-4"/>
    </source>
</evidence>
<reference evidence="6 7" key="1">
    <citation type="journal article" date="2011" name="Stand. Genomic Sci.">
        <title>Complete genome sequence of the thermophilic sulfur-reducer Desulfurobacterium thermolithotrophum type strain (BSA(T)) from a deep-sea hydrothermal vent.</title>
        <authorList>
            <person name="Goker M."/>
            <person name="Daligault H."/>
            <person name="Mwirichia R."/>
            <person name="Lapidus A."/>
            <person name="Lucas S."/>
            <person name="Deshpande S."/>
            <person name="Pagani I."/>
            <person name="Tapia R."/>
            <person name="Cheng J.F."/>
            <person name="Goodwin L."/>
            <person name="Pitluck S."/>
            <person name="Liolios K."/>
            <person name="Ivanova N."/>
            <person name="Mavromatis K."/>
            <person name="Mikhailova N."/>
            <person name="Pati A."/>
            <person name="Chen A."/>
            <person name="Palaniappan K."/>
            <person name="Han C."/>
            <person name="Land M."/>
            <person name="Hauser L."/>
            <person name="Pan C."/>
            <person name="Brambilla E.M."/>
            <person name="Rohde M."/>
            <person name="Spring S."/>
            <person name="Sikorski J."/>
            <person name="Wirth R."/>
            <person name="Detter J.C."/>
            <person name="Woyke T."/>
            <person name="Bristow J."/>
            <person name="Eisen J.A."/>
            <person name="Markowitz V."/>
            <person name="Hugenholtz P."/>
            <person name="Kyrpides N.C."/>
            <person name="Klenk H.P."/>
        </authorList>
    </citation>
    <scope>NUCLEOTIDE SEQUENCE [LARGE SCALE GENOMIC DNA]</scope>
    <source>
        <strain evidence="7">DSM 11699 / BSA</strain>
    </source>
</reference>
<dbReference type="GO" id="GO:0008654">
    <property type="term" value="P:phospholipid biosynthetic process"/>
    <property type="evidence" value="ECO:0007669"/>
    <property type="project" value="InterPro"/>
</dbReference>
<keyword evidence="3" id="KW-0067">ATP-binding</keyword>
<dbReference type="GO" id="GO:0016020">
    <property type="term" value="C:membrane"/>
    <property type="evidence" value="ECO:0007669"/>
    <property type="project" value="InterPro"/>
</dbReference>
<feature type="active site" description="Proton acceptor" evidence="1">
    <location>
        <position position="66"/>
    </location>
</feature>
<dbReference type="Gene3D" id="1.10.3830.10">
    <property type="entry name" value="Diacylglycerol kinase (DAGK) domain"/>
    <property type="match status" value="1"/>
</dbReference>
<dbReference type="KEGG" id="dte:Dester_0668"/>
<evidence type="ECO:0000256" key="2">
    <source>
        <dbReference type="PIRSR" id="PIRSR600829-2"/>
    </source>
</evidence>
<keyword evidence="4" id="KW-0479">Metal-binding</keyword>
<comment type="cofactor">
    <cofactor evidence="4">
        <name>Mg(2+)</name>
        <dbReference type="ChEBI" id="CHEBI:18420"/>
    </cofactor>
    <text evidence="4">Mn(2+), Zn(2+), Cd(2+) and Co(2+) support activity to lesser extents.</text>
</comment>
<keyword evidence="3" id="KW-0547">Nucleotide-binding</keyword>
<accession>F0S395</accession>
<dbReference type="PROSITE" id="PS01069">
    <property type="entry name" value="DAGK_PROKAR"/>
    <property type="match status" value="1"/>
</dbReference>
<feature type="binding site" evidence="4">
    <location>
        <position position="73"/>
    </location>
    <ligand>
        <name>a divalent metal cation</name>
        <dbReference type="ChEBI" id="CHEBI:60240"/>
    </ligand>
</feature>
<dbReference type="GO" id="GO:0046872">
    <property type="term" value="F:metal ion binding"/>
    <property type="evidence" value="ECO:0007669"/>
    <property type="project" value="UniProtKB-KW"/>
</dbReference>
<evidence type="ECO:0000256" key="1">
    <source>
        <dbReference type="PIRSR" id="PIRSR600829-1"/>
    </source>
</evidence>
<keyword evidence="7" id="KW-1185">Reference proteome</keyword>
<dbReference type="HOGENOM" id="CLU_112343_2_0_0"/>
<dbReference type="FunCoup" id="F0S395">
    <property type="interactions" value="86"/>
</dbReference>
<dbReference type="InterPro" id="IPR033717">
    <property type="entry name" value="UDPK"/>
</dbReference>
<dbReference type="STRING" id="868864.Dester_0668"/>
<feature type="binding site" evidence="3">
    <location>
        <position position="73"/>
    </location>
    <ligand>
        <name>ATP</name>
        <dbReference type="ChEBI" id="CHEBI:30616"/>
    </ligand>
</feature>
<dbReference type="Proteomes" id="UP000007102">
    <property type="component" value="Chromosome"/>
</dbReference>
<dbReference type="GO" id="GO:0005524">
    <property type="term" value="F:ATP binding"/>
    <property type="evidence" value="ECO:0007669"/>
    <property type="project" value="UniProtKB-KW"/>
</dbReference>
<feature type="binding site" evidence="3">
    <location>
        <begin position="91"/>
        <end position="92"/>
    </location>
    <ligand>
        <name>ATP</name>
        <dbReference type="ChEBI" id="CHEBI:30616"/>
    </ligand>
</feature>
<dbReference type="OrthoDB" id="15503at2"/>
<dbReference type="InterPro" id="IPR000829">
    <property type="entry name" value="DAGK"/>
</dbReference>
<evidence type="ECO:0000256" key="3">
    <source>
        <dbReference type="PIRSR" id="PIRSR600829-3"/>
    </source>
</evidence>
<keyword evidence="4" id="KW-0460">Magnesium</keyword>
<dbReference type="InParanoid" id="F0S395"/>
<keyword evidence="6" id="KW-0808">Transferase</keyword>
<gene>
    <name evidence="6" type="ordered locus">Dester_0668</name>
</gene>
<dbReference type="eggNOG" id="COG0818">
    <property type="taxonomic scope" value="Bacteria"/>
</dbReference>